<feature type="domain" description="Oxidoreductase FAD/NAD(P)-binding" evidence="6">
    <location>
        <begin position="106"/>
        <end position="207"/>
    </location>
</feature>
<name>A0A511QG09_9VIBR</name>
<dbReference type="Gene3D" id="2.40.30.10">
    <property type="entry name" value="Translation factors"/>
    <property type="match status" value="1"/>
</dbReference>
<dbReference type="EMBL" id="BJXJ01000021">
    <property type="protein sequence ID" value="GEM76248.1"/>
    <property type="molecule type" value="Genomic_DNA"/>
</dbReference>
<comment type="similarity">
    <text evidence="5">Belongs to the Fre/LuxG FAD/NAD(P) flavoprotein oxidoreductase family.</text>
</comment>
<keyword evidence="3" id="KW-0560">Oxidoreductase</keyword>
<dbReference type="Proteomes" id="UP000321922">
    <property type="component" value="Unassembled WGS sequence"/>
</dbReference>
<dbReference type="GO" id="GO:0008218">
    <property type="term" value="P:bioluminescence"/>
    <property type="evidence" value="ECO:0007669"/>
    <property type="project" value="UniProtKB-KW"/>
</dbReference>
<dbReference type="GO" id="GO:0016491">
    <property type="term" value="F:oxidoreductase activity"/>
    <property type="evidence" value="ECO:0007669"/>
    <property type="project" value="UniProtKB-KW"/>
</dbReference>
<accession>A0A511QG09</accession>
<evidence type="ECO:0000256" key="3">
    <source>
        <dbReference type="ARBA" id="ARBA00023002"/>
    </source>
</evidence>
<keyword evidence="1" id="KW-0285">Flavoprotein</keyword>
<proteinExistence type="inferred from homology"/>
<organism evidence="7 8">
    <name type="scientific">Vibrio sagamiensis NBRC 104589</name>
    <dbReference type="NCBI Taxonomy" id="1219064"/>
    <lineage>
        <taxon>Bacteria</taxon>
        <taxon>Pseudomonadati</taxon>
        <taxon>Pseudomonadota</taxon>
        <taxon>Gammaproteobacteria</taxon>
        <taxon>Vibrionales</taxon>
        <taxon>Vibrionaceae</taxon>
        <taxon>Vibrio</taxon>
    </lineage>
</organism>
<comment type="caution">
    <text evidence="7">The sequence shown here is derived from an EMBL/GenBank/DDBJ whole genome shotgun (WGS) entry which is preliminary data.</text>
</comment>
<evidence type="ECO:0000256" key="4">
    <source>
        <dbReference type="ARBA" id="ARBA00023223"/>
    </source>
</evidence>
<sequence length="229" mass="25972">MSYVNCQLDTVTKLNDSVYKVVMTPQEEVNYKPGQYLKLGIKDKEISFSITSLSNVKNIEIHVGGCKVTKNIPDAVAHFMVSKDVKAKIGLGNAYFKSNDRPVILFAAGTGFGYIKSIKAHLQELAYQQDVYLYWGVRSAKDFYEYENLCAWAKENECFHFIPVVKESDDLWQGRTGGLVENVLSDFDDFSGFDIYLAGRFDLMLSTRTAFIEKGARSENMYSDAFDYI</sequence>
<evidence type="ECO:0000313" key="8">
    <source>
        <dbReference type="Proteomes" id="UP000321922"/>
    </source>
</evidence>
<dbReference type="SUPFAM" id="SSF63380">
    <property type="entry name" value="Riboflavin synthase domain-like"/>
    <property type="match status" value="1"/>
</dbReference>
<protein>
    <submittedName>
        <fullName evidence="7">NAD(P)H-flavin reductase</fullName>
    </submittedName>
</protein>
<keyword evidence="4" id="KW-0455">Luminescence</keyword>
<evidence type="ECO:0000259" key="6">
    <source>
        <dbReference type="Pfam" id="PF00175"/>
    </source>
</evidence>
<evidence type="ECO:0000256" key="5">
    <source>
        <dbReference type="ARBA" id="ARBA00038177"/>
    </source>
</evidence>
<dbReference type="InterPro" id="IPR050415">
    <property type="entry name" value="MRET"/>
</dbReference>
<dbReference type="AlphaFoldDB" id="A0A511QG09"/>
<dbReference type="InterPro" id="IPR001433">
    <property type="entry name" value="OxRdtase_FAD/NAD-bd"/>
</dbReference>
<keyword evidence="8" id="KW-1185">Reference proteome</keyword>
<evidence type="ECO:0000313" key="7">
    <source>
        <dbReference type="EMBL" id="GEM76248.1"/>
    </source>
</evidence>
<dbReference type="OrthoDB" id="9806195at2"/>
<dbReference type="RefSeq" id="WP_039980710.1">
    <property type="nucleotide sequence ID" value="NZ_BAOJ01000039.1"/>
</dbReference>
<dbReference type="SUPFAM" id="SSF52343">
    <property type="entry name" value="Ferredoxin reductase-like, C-terminal NADP-linked domain"/>
    <property type="match status" value="1"/>
</dbReference>
<evidence type="ECO:0000256" key="2">
    <source>
        <dbReference type="ARBA" id="ARBA00022827"/>
    </source>
</evidence>
<dbReference type="Gene3D" id="3.40.50.80">
    <property type="entry name" value="Nucleotide-binding domain of ferredoxin-NADP reductase (FNR) module"/>
    <property type="match status" value="1"/>
</dbReference>
<evidence type="ECO:0000256" key="1">
    <source>
        <dbReference type="ARBA" id="ARBA00022630"/>
    </source>
</evidence>
<dbReference type="PANTHER" id="PTHR47354">
    <property type="entry name" value="NADH OXIDOREDUCTASE HCR"/>
    <property type="match status" value="1"/>
</dbReference>
<dbReference type="PANTHER" id="PTHR47354:SF7">
    <property type="entry name" value="NAD(P)H-FLAVIN REDUCTASE"/>
    <property type="match status" value="1"/>
</dbReference>
<gene>
    <name evidence="7" type="primary">fre</name>
    <name evidence="7" type="ORF">VSA01S_23600</name>
</gene>
<dbReference type="InterPro" id="IPR039261">
    <property type="entry name" value="FNR_nucleotide-bd"/>
</dbReference>
<reference evidence="7 8" key="1">
    <citation type="submission" date="2019-07" db="EMBL/GenBank/DDBJ databases">
        <title>Whole genome shotgun sequence of Vibrio sagamiensis NBRC 104589.</title>
        <authorList>
            <person name="Hosoyama A."/>
            <person name="Uohara A."/>
            <person name="Ohji S."/>
            <person name="Ichikawa N."/>
        </authorList>
    </citation>
    <scope>NUCLEOTIDE SEQUENCE [LARGE SCALE GENOMIC DNA]</scope>
    <source>
        <strain evidence="7 8">NBRC 104589</strain>
    </source>
</reference>
<dbReference type="InterPro" id="IPR017938">
    <property type="entry name" value="Riboflavin_synthase-like_b-brl"/>
</dbReference>
<dbReference type="Pfam" id="PF00175">
    <property type="entry name" value="NAD_binding_1"/>
    <property type="match status" value="1"/>
</dbReference>
<keyword evidence="2" id="KW-0274">FAD</keyword>
<dbReference type="PRINTS" id="PR00410">
    <property type="entry name" value="PHEHYDRXLASE"/>
</dbReference>